<dbReference type="PANTHER" id="PTHR37816">
    <property type="entry name" value="YALI0E33011P"/>
    <property type="match status" value="1"/>
</dbReference>
<reference evidence="1 2" key="1">
    <citation type="submission" date="2019-04" db="EMBL/GenBank/DDBJ databases">
        <title>Rhodococcus oryzae sp. nov., a novel actinomycete isolated from rhizosphere soil of rice (Oryza sativa L.).</title>
        <authorList>
            <person name="Li C."/>
        </authorList>
    </citation>
    <scope>NUCLEOTIDE SEQUENCE [LARGE SCALE GENOMIC DNA]</scope>
    <source>
        <strain evidence="1 2">NEAU-CX67</strain>
    </source>
</reference>
<accession>A0ABY2RGH1</accession>
<dbReference type="InterPro" id="IPR052922">
    <property type="entry name" value="Cytidylate_Kinase-2"/>
</dbReference>
<dbReference type="RefSeq" id="WP_136911178.1">
    <property type="nucleotide sequence ID" value="NZ_SUMD01000009.1"/>
</dbReference>
<proteinExistence type="predicted"/>
<dbReference type="EMBL" id="SUMD01000009">
    <property type="protein sequence ID" value="TJZ76029.1"/>
    <property type="molecule type" value="Genomic_DNA"/>
</dbReference>
<keyword evidence="2" id="KW-1185">Reference proteome</keyword>
<dbReference type="Proteomes" id="UP000305109">
    <property type="component" value="Unassembled WGS sequence"/>
</dbReference>
<protein>
    <submittedName>
        <fullName evidence="1">Toxin</fullName>
    </submittedName>
</protein>
<evidence type="ECO:0000313" key="1">
    <source>
        <dbReference type="EMBL" id="TJZ76029.1"/>
    </source>
</evidence>
<dbReference type="PANTHER" id="PTHR37816:SF1">
    <property type="entry name" value="TOXIN"/>
    <property type="match status" value="1"/>
</dbReference>
<name>A0ABY2RGH1_9NOCA</name>
<dbReference type="SUPFAM" id="SSF52540">
    <property type="entry name" value="P-loop containing nucleoside triphosphate hydrolases"/>
    <property type="match status" value="1"/>
</dbReference>
<comment type="caution">
    <text evidence="1">The sequence shown here is derived from an EMBL/GenBank/DDBJ whole genome shotgun (WGS) entry which is preliminary data.</text>
</comment>
<dbReference type="InterPro" id="IPR027417">
    <property type="entry name" value="P-loop_NTPase"/>
</dbReference>
<gene>
    <name evidence="1" type="ORF">FCG67_18600</name>
</gene>
<sequence length="200" mass="22587">MVREAAATHSTAASVPRRLRVLGTSGAGKSRLAARVSEVLGVPRLELDAVFWDVDWTYRDLDEARSLVRDFTAEHPNGWVIDGNWTSRLDGLLDPGTPGGADAVVWLDHSRPVVMGRVIRRTLRRGLLREELWHGNRESPLSWVKRNPQDNIILWAWTQHAVTRQRMAARVASGWPLIRLAGQREVDAWLRSLGERHLDA</sequence>
<dbReference type="Gene3D" id="3.40.50.300">
    <property type="entry name" value="P-loop containing nucleotide triphosphate hydrolases"/>
    <property type="match status" value="1"/>
</dbReference>
<evidence type="ECO:0000313" key="2">
    <source>
        <dbReference type="Proteomes" id="UP000305109"/>
    </source>
</evidence>
<organism evidence="1 2">
    <name type="scientific">Rhodococcus oryzae</name>
    <dbReference type="NCBI Taxonomy" id="2571143"/>
    <lineage>
        <taxon>Bacteria</taxon>
        <taxon>Bacillati</taxon>
        <taxon>Actinomycetota</taxon>
        <taxon>Actinomycetes</taxon>
        <taxon>Mycobacteriales</taxon>
        <taxon>Nocardiaceae</taxon>
        <taxon>Rhodococcus</taxon>
    </lineage>
</organism>